<name>W7B0W6_9LIST</name>
<sequence>MFIVIVALGIGLEMLFRWQLLVVFALGIIFLYTSRKAGISKKKQRNRLFLAAVFILLAVLLTTSF</sequence>
<keyword evidence="1" id="KW-0472">Membrane</keyword>
<accession>W7B0W6</accession>
<dbReference type="EMBL" id="AOCG01000006">
    <property type="protein sequence ID" value="EUJ19517.1"/>
    <property type="molecule type" value="Genomic_DNA"/>
</dbReference>
<keyword evidence="1" id="KW-1133">Transmembrane helix</keyword>
<organism evidence="2 3">
    <name type="scientific">Listeria aquatica FSL S10-1188</name>
    <dbReference type="NCBI Taxonomy" id="1265818"/>
    <lineage>
        <taxon>Bacteria</taxon>
        <taxon>Bacillati</taxon>
        <taxon>Bacillota</taxon>
        <taxon>Bacilli</taxon>
        <taxon>Bacillales</taxon>
        <taxon>Listeriaceae</taxon>
        <taxon>Listeria</taxon>
    </lineage>
</organism>
<dbReference type="Proteomes" id="UP000019246">
    <property type="component" value="Unassembled WGS sequence"/>
</dbReference>
<dbReference type="AlphaFoldDB" id="W7B0W6"/>
<reference evidence="2 3" key="1">
    <citation type="journal article" date="2014" name="Int. J. Syst. Evol. Microbiol.">
        <title>Listeria floridensis sp. nov., Listeria aquatica sp. nov., Listeria cornellensis sp. nov., Listeria riparia sp. nov. and Listeria grandensis sp. nov., from agricultural and natural environments.</title>
        <authorList>
            <person name="den Bakker H.C."/>
            <person name="Warchocki S."/>
            <person name="Wright E.M."/>
            <person name="Allred A.F."/>
            <person name="Ahlstrom C."/>
            <person name="Manuel C.S."/>
            <person name="Stasiewicz M.J."/>
            <person name="Burrell A."/>
            <person name="Roof S."/>
            <person name="Strawn L."/>
            <person name="Fortes E.D."/>
            <person name="Nightingale K.K."/>
            <person name="Kephart D."/>
            <person name="Wiedmann M."/>
        </authorList>
    </citation>
    <scope>NUCLEOTIDE SEQUENCE [LARGE SCALE GENOMIC DNA]</scope>
    <source>
        <strain evidence="2 3">FSL S10-1188</strain>
    </source>
</reference>
<feature type="transmembrane region" description="Helical" evidence="1">
    <location>
        <begin position="46"/>
        <end position="64"/>
    </location>
</feature>
<evidence type="ECO:0000313" key="2">
    <source>
        <dbReference type="EMBL" id="EUJ19517.1"/>
    </source>
</evidence>
<gene>
    <name evidence="2" type="ORF">MAQA_04843</name>
</gene>
<proteinExistence type="predicted"/>
<evidence type="ECO:0000256" key="1">
    <source>
        <dbReference type="SAM" id="Phobius"/>
    </source>
</evidence>
<evidence type="ECO:0000313" key="3">
    <source>
        <dbReference type="Proteomes" id="UP000019246"/>
    </source>
</evidence>
<feature type="transmembrane region" description="Helical" evidence="1">
    <location>
        <begin position="15"/>
        <end position="34"/>
    </location>
</feature>
<dbReference type="PATRIC" id="fig|1265818.5.peg.956"/>
<comment type="caution">
    <text evidence="2">The sequence shown here is derived from an EMBL/GenBank/DDBJ whole genome shotgun (WGS) entry which is preliminary data.</text>
</comment>
<keyword evidence="1" id="KW-0812">Transmembrane</keyword>
<dbReference type="STRING" id="1265818.MAQA_04843"/>
<keyword evidence="3" id="KW-1185">Reference proteome</keyword>
<protein>
    <submittedName>
        <fullName evidence="2">YvqF protein</fullName>
    </submittedName>
</protein>